<dbReference type="Pfam" id="PF00072">
    <property type="entry name" value="Response_reg"/>
    <property type="match status" value="1"/>
</dbReference>
<dbReference type="Pfam" id="PF12833">
    <property type="entry name" value="HTH_18"/>
    <property type="match status" value="1"/>
</dbReference>
<dbReference type="AlphaFoldDB" id="A0AAW9WM42"/>
<dbReference type="InterPro" id="IPR001789">
    <property type="entry name" value="Sig_transdc_resp-reg_receiver"/>
</dbReference>
<dbReference type="GO" id="GO:0005737">
    <property type="term" value="C:cytoplasm"/>
    <property type="evidence" value="ECO:0007669"/>
    <property type="project" value="UniProtKB-SubCell"/>
</dbReference>
<feature type="modified residue" description="4-aspartylphosphate" evidence="10">
    <location>
        <position position="55"/>
    </location>
</feature>
<keyword evidence="3" id="KW-0963">Cytoplasm</keyword>
<dbReference type="InterPro" id="IPR018060">
    <property type="entry name" value="HTH_AraC"/>
</dbReference>
<keyword evidence="5" id="KW-0902">Two-component regulatory system</keyword>
<evidence type="ECO:0000256" key="8">
    <source>
        <dbReference type="ARBA" id="ARBA00023163"/>
    </source>
</evidence>
<evidence type="ECO:0000313" key="14">
    <source>
        <dbReference type="Proteomes" id="UP000434223"/>
    </source>
</evidence>
<feature type="domain" description="Response regulatory" evidence="12">
    <location>
        <begin position="3"/>
        <end position="120"/>
    </location>
</feature>
<dbReference type="RefSeq" id="WP_055651723.1">
    <property type="nucleotide sequence ID" value="NZ_CZAZ01000034.1"/>
</dbReference>
<organism evidence="13 14">
    <name type="scientific">Hungatella hathewayi</name>
    <dbReference type="NCBI Taxonomy" id="154046"/>
    <lineage>
        <taxon>Bacteria</taxon>
        <taxon>Bacillati</taxon>
        <taxon>Bacillota</taxon>
        <taxon>Clostridia</taxon>
        <taxon>Lachnospirales</taxon>
        <taxon>Lachnospiraceae</taxon>
        <taxon>Hungatella</taxon>
    </lineage>
</organism>
<evidence type="ECO:0000256" key="10">
    <source>
        <dbReference type="PROSITE-ProRule" id="PRU00169"/>
    </source>
</evidence>
<evidence type="ECO:0000256" key="5">
    <source>
        <dbReference type="ARBA" id="ARBA00023012"/>
    </source>
</evidence>
<evidence type="ECO:0000256" key="9">
    <source>
        <dbReference type="ARBA" id="ARBA00024867"/>
    </source>
</evidence>
<keyword evidence="4 10" id="KW-0597">Phosphoprotein</keyword>
<protein>
    <recommendedName>
        <fullName evidence="2">Stage 0 sporulation protein A homolog</fullName>
    </recommendedName>
</protein>
<feature type="domain" description="HTH araC/xylS-type" evidence="11">
    <location>
        <begin position="434"/>
        <end position="533"/>
    </location>
</feature>
<dbReference type="SMART" id="SM00342">
    <property type="entry name" value="HTH_ARAC"/>
    <property type="match status" value="1"/>
</dbReference>
<evidence type="ECO:0000313" key="13">
    <source>
        <dbReference type="EMBL" id="MUB66456.1"/>
    </source>
</evidence>
<dbReference type="SMART" id="SM00448">
    <property type="entry name" value="REC"/>
    <property type="match status" value="1"/>
</dbReference>
<dbReference type="GO" id="GO:0003700">
    <property type="term" value="F:DNA-binding transcription factor activity"/>
    <property type="evidence" value="ECO:0007669"/>
    <property type="project" value="InterPro"/>
</dbReference>
<evidence type="ECO:0000256" key="1">
    <source>
        <dbReference type="ARBA" id="ARBA00004496"/>
    </source>
</evidence>
<gene>
    <name evidence="13" type="ORF">GNE07_25895</name>
</gene>
<keyword evidence="8" id="KW-0804">Transcription</keyword>
<proteinExistence type="predicted"/>
<dbReference type="InterPro" id="IPR051552">
    <property type="entry name" value="HptR"/>
</dbReference>
<evidence type="ECO:0000256" key="3">
    <source>
        <dbReference type="ARBA" id="ARBA00022490"/>
    </source>
</evidence>
<evidence type="ECO:0000256" key="4">
    <source>
        <dbReference type="ARBA" id="ARBA00022553"/>
    </source>
</evidence>
<dbReference type="SUPFAM" id="SSF46689">
    <property type="entry name" value="Homeodomain-like"/>
    <property type="match status" value="1"/>
</dbReference>
<dbReference type="PROSITE" id="PS01124">
    <property type="entry name" value="HTH_ARAC_FAMILY_2"/>
    <property type="match status" value="1"/>
</dbReference>
<reference evidence="13 14" key="1">
    <citation type="submission" date="2019-09" db="EMBL/GenBank/DDBJ databases">
        <title>Draft genome sequencing of Hungatella hathewayi 123Y-2.</title>
        <authorList>
            <person name="Lv Q."/>
            <person name="Li S."/>
        </authorList>
    </citation>
    <scope>NUCLEOTIDE SEQUENCE [LARGE SCALE GENOMIC DNA]</scope>
    <source>
        <strain evidence="13 14">123Y-2</strain>
    </source>
</reference>
<comment type="subcellular location">
    <subcellularLocation>
        <location evidence="1">Cytoplasm</location>
    </subcellularLocation>
</comment>
<evidence type="ECO:0000256" key="7">
    <source>
        <dbReference type="ARBA" id="ARBA00023125"/>
    </source>
</evidence>
<dbReference type="Proteomes" id="UP000434223">
    <property type="component" value="Unassembled WGS sequence"/>
</dbReference>
<sequence>MYSILLVDDELLTLQYLELMIPQIDQSWSIAGTCSNGAEACTWLTKNRADLIITDIKMPEMNGLDFCTCVRQLYPEQKIIILSGYDDFQYARHAIRYGIKEYILKPISKTELKSVLQRMKELIIKDEEQAANYHSLLELSSEGKIQIIAKFIKAVISESNVEVKSLYPCLCRMKISLLDGPGILLLLSPDDNILLEHGIPVYDLPLFKYIVNQVAHDICKKHANMWTCLDSEENTVILISEEEENIFLTVQTVYSQIKDLVIRHSCISLSGGVSSVFSNVLQMNHAYKEASSALNQRLFKTYGCIHSFTDMNSIEVEHQRLLCQYSTSLSTYLVEKDLINMKSMITSFVNLIPQYTPHTTLSFGVFLIKSTTGGNFFWKPEDIENACVKLLQTTADNKADVISLYHSIALSLSASTAPDTEDAEKERSENAIVSTAKDYIDKNYSKPITLALLGEVTEVSPNYLSTIFHKVQKESYIKYLTRVRMEHAILLMKNYPELKIYEIVEKVGYISVKNFSYVFKQIYGISPGRFQQSL</sequence>
<comment type="caution">
    <text evidence="13">The sequence shown here is derived from an EMBL/GenBank/DDBJ whole genome shotgun (WGS) entry which is preliminary data.</text>
</comment>
<keyword evidence="7" id="KW-0238">DNA-binding</keyword>
<dbReference type="SUPFAM" id="SSF52172">
    <property type="entry name" value="CheY-like"/>
    <property type="match status" value="1"/>
</dbReference>
<comment type="function">
    <text evidence="9">May play the central regulatory role in sporulation. It may be an element of the effector pathway responsible for the activation of sporulation genes in response to nutritional stress. Spo0A may act in concert with spo0H (a sigma factor) to control the expression of some genes that are critical to the sporulation process.</text>
</comment>
<dbReference type="PANTHER" id="PTHR42713:SF3">
    <property type="entry name" value="TRANSCRIPTIONAL REGULATORY PROTEIN HPTR"/>
    <property type="match status" value="1"/>
</dbReference>
<evidence type="ECO:0000256" key="2">
    <source>
        <dbReference type="ARBA" id="ARBA00018672"/>
    </source>
</evidence>
<keyword evidence="6" id="KW-0805">Transcription regulation</keyword>
<evidence type="ECO:0000259" key="12">
    <source>
        <dbReference type="PROSITE" id="PS50110"/>
    </source>
</evidence>
<dbReference type="InterPro" id="IPR009057">
    <property type="entry name" value="Homeodomain-like_sf"/>
</dbReference>
<dbReference type="PROSITE" id="PS50110">
    <property type="entry name" value="RESPONSE_REGULATORY"/>
    <property type="match status" value="1"/>
</dbReference>
<dbReference type="EMBL" id="WNME01000026">
    <property type="protein sequence ID" value="MUB66456.1"/>
    <property type="molecule type" value="Genomic_DNA"/>
</dbReference>
<dbReference type="InterPro" id="IPR011006">
    <property type="entry name" value="CheY-like_superfamily"/>
</dbReference>
<dbReference type="PANTHER" id="PTHR42713">
    <property type="entry name" value="HISTIDINE KINASE-RELATED"/>
    <property type="match status" value="1"/>
</dbReference>
<dbReference type="CDD" id="cd17536">
    <property type="entry name" value="REC_YesN-like"/>
    <property type="match status" value="1"/>
</dbReference>
<evidence type="ECO:0000256" key="6">
    <source>
        <dbReference type="ARBA" id="ARBA00023015"/>
    </source>
</evidence>
<accession>A0AAW9WM42</accession>
<dbReference type="GO" id="GO:0000160">
    <property type="term" value="P:phosphorelay signal transduction system"/>
    <property type="evidence" value="ECO:0007669"/>
    <property type="project" value="UniProtKB-KW"/>
</dbReference>
<dbReference type="Gene3D" id="1.10.10.60">
    <property type="entry name" value="Homeodomain-like"/>
    <property type="match status" value="2"/>
</dbReference>
<dbReference type="GO" id="GO:0043565">
    <property type="term" value="F:sequence-specific DNA binding"/>
    <property type="evidence" value="ECO:0007669"/>
    <property type="project" value="InterPro"/>
</dbReference>
<dbReference type="Gene3D" id="3.40.50.2300">
    <property type="match status" value="1"/>
</dbReference>
<name>A0AAW9WM42_9FIRM</name>
<evidence type="ECO:0000259" key="11">
    <source>
        <dbReference type="PROSITE" id="PS01124"/>
    </source>
</evidence>